<protein>
    <submittedName>
        <fullName evidence="2">Uncharacterized protein</fullName>
    </submittedName>
</protein>
<evidence type="ECO:0000256" key="1">
    <source>
        <dbReference type="SAM" id="SignalP"/>
    </source>
</evidence>
<organism evidence="2 3">
    <name type="scientific">Chenopodium quinoa</name>
    <name type="common">Quinoa</name>
    <dbReference type="NCBI Taxonomy" id="63459"/>
    <lineage>
        <taxon>Eukaryota</taxon>
        <taxon>Viridiplantae</taxon>
        <taxon>Streptophyta</taxon>
        <taxon>Embryophyta</taxon>
        <taxon>Tracheophyta</taxon>
        <taxon>Spermatophyta</taxon>
        <taxon>Magnoliopsida</taxon>
        <taxon>eudicotyledons</taxon>
        <taxon>Gunneridae</taxon>
        <taxon>Pentapetalae</taxon>
        <taxon>Caryophyllales</taxon>
        <taxon>Chenopodiaceae</taxon>
        <taxon>Chenopodioideae</taxon>
        <taxon>Atripliceae</taxon>
        <taxon>Chenopodium</taxon>
    </lineage>
</organism>
<keyword evidence="1" id="KW-0732">Signal</keyword>
<name>A0A803M8P9_CHEQI</name>
<reference evidence="2" key="2">
    <citation type="submission" date="2021-03" db="UniProtKB">
        <authorList>
            <consortium name="EnsemblPlants"/>
        </authorList>
    </citation>
    <scope>IDENTIFICATION</scope>
</reference>
<evidence type="ECO:0000313" key="3">
    <source>
        <dbReference type="Proteomes" id="UP000596660"/>
    </source>
</evidence>
<dbReference type="AlphaFoldDB" id="A0A803M8P9"/>
<feature type="chain" id="PRO_5030969057" evidence="1">
    <location>
        <begin position="22"/>
        <end position="56"/>
    </location>
</feature>
<reference evidence="2" key="1">
    <citation type="journal article" date="2017" name="Nature">
        <title>The genome of Chenopodium quinoa.</title>
        <authorList>
            <person name="Jarvis D.E."/>
            <person name="Ho Y.S."/>
            <person name="Lightfoot D.J."/>
            <person name="Schmoeckel S.M."/>
            <person name="Li B."/>
            <person name="Borm T.J.A."/>
            <person name="Ohyanagi H."/>
            <person name="Mineta K."/>
            <person name="Michell C.T."/>
            <person name="Saber N."/>
            <person name="Kharbatia N.M."/>
            <person name="Rupper R.R."/>
            <person name="Sharp A.R."/>
            <person name="Dally N."/>
            <person name="Boughton B.A."/>
            <person name="Woo Y.H."/>
            <person name="Gao G."/>
            <person name="Schijlen E.G.W.M."/>
            <person name="Guo X."/>
            <person name="Momin A.A."/>
            <person name="Negrao S."/>
            <person name="Al-Babili S."/>
            <person name="Gehring C."/>
            <person name="Roessner U."/>
            <person name="Jung C."/>
            <person name="Murphy K."/>
            <person name="Arold S.T."/>
            <person name="Gojobori T."/>
            <person name="van der Linden C.G."/>
            <person name="van Loo E.N."/>
            <person name="Jellen E.N."/>
            <person name="Maughan P.J."/>
            <person name="Tester M."/>
        </authorList>
    </citation>
    <scope>NUCLEOTIDE SEQUENCE [LARGE SCALE GENOMIC DNA]</scope>
    <source>
        <strain evidence="2">cv. PI 614886</strain>
    </source>
</reference>
<gene>
    <name evidence="2" type="primary">LOC110715739</name>
</gene>
<dbReference type="Gramene" id="AUR62025275-RA">
    <property type="protein sequence ID" value="AUR62025275-RA:cds"/>
    <property type="gene ID" value="AUR62025275"/>
</dbReference>
<accession>A0A803M8P9</accession>
<dbReference type="EnsemblPlants" id="AUR62025275-RA">
    <property type="protein sequence ID" value="AUR62025275-RA:cds"/>
    <property type="gene ID" value="AUR62025275"/>
</dbReference>
<dbReference type="Proteomes" id="UP000596660">
    <property type="component" value="Unplaced"/>
</dbReference>
<feature type="signal peptide" evidence="1">
    <location>
        <begin position="1"/>
        <end position="21"/>
    </location>
</feature>
<sequence>MITLISLQILCAQLHLDMVSAMFVARFITDYCLNCDCAALFPVPQLQLNAVTIFGY</sequence>
<keyword evidence="3" id="KW-1185">Reference proteome</keyword>
<evidence type="ECO:0000313" key="2">
    <source>
        <dbReference type="EnsemblPlants" id="AUR62025275-RA:cds"/>
    </source>
</evidence>
<proteinExistence type="predicted"/>